<accession>A0ABU6QKC2</accession>
<reference evidence="1 2" key="1">
    <citation type="journal article" date="2023" name="Plants (Basel)">
        <title>Bridging the Gap: Combining Genomics and Transcriptomics Approaches to Understand Stylosanthes scabra, an Orphan Legume from the Brazilian Caatinga.</title>
        <authorList>
            <person name="Ferreira-Neto J.R.C."/>
            <person name="da Silva M.D."/>
            <person name="Binneck E."/>
            <person name="de Melo N.F."/>
            <person name="da Silva R.H."/>
            <person name="de Melo A.L.T.M."/>
            <person name="Pandolfi V."/>
            <person name="Bustamante F.O."/>
            <person name="Brasileiro-Vidal A.C."/>
            <person name="Benko-Iseppon A.M."/>
        </authorList>
    </citation>
    <scope>NUCLEOTIDE SEQUENCE [LARGE SCALE GENOMIC DNA]</scope>
    <source>
        <tissue evidence="1">Leaves</tissue>
    </source>
</reference>
<evidence type="ECO:0000313" key="1">
    <source>
        <dbReference type="EMBL" id="MED6111876.1"/>
    </source>
</evidence>
<comment type="caution">
    <text evidence="1">The sequence shown here is derived from an EMBL/GenBank/DDBJ whole genome shotgun (WGS) entry which is preliminary data.</text>
</comment>
<organism evidence="1 2">
    <name type="scientific">Stylosanthes scabra</name>
    <dbReference type="NCBI Taxonomy" id="79078"/>
    <lineage>
        <taxon>Eukaryota</taxon>
        <taxon>Viridiplantae</taxon>
        <taxon>Streptophyta</taxon>
        <taxon>Embryophyta</taxon>
        <taxon>Tracheophyta</taxon>
        <taxon>Spermatophyta</taxon>
        <taxon>Magnoliopsida</taxon>
        <taxon>eudicotyledons</taxon>
        <taxon>Gunneridae</taxon>
        <taxon>Pentapetalae</taxon>
        <taxon>rosids</taxon>
        <taxon>fabids</taxon>
        <taxon>Fabales</taxon>
        <taxon>Fabaceae</taxon>
        <taxon>Papilionoideae</taxon>
        <taxon>50 kb inversion clade</taxon>
        <taxon>dalbergioids sensu lato</taxon>
        <taxon>Dalbergieae</taxon>
        <taxon>Pterocarpus clade</taxon>
        <taxon>Stylosanthes</taxon>
    </lineage>
</organism>
<name>A0ABU6QKC2_9FABA</name>
<dbReference type="Proteomes" id="UP001341840">
    <property type="component" value="Unassembled WGS sequence"/>
</dbReference>
<proteinExistence type="predicted"/>
<dbReference type="EMBL" id="JASCZI010000450">
    <property type="protein sequence ID" value="MED6111876.1"/>
    <property type="molecule type" value="Genomic_DNA"/>
</dbReference>
<evidence type="ECO:0000313" key="2">
    <source>
        <dbReference type="Proteomes" id="UP001341840"/>
    </source>
</evidence>
<sequence>MNEGAGGELVGEQAPNQFFRRSRQLLVAITFDPELRLTHGLRLREALIALFPSITHAIRGVGEMVVEMTQFGVGSGKLVLGCSMARRKSRVSIELGVQGLESTPPSKFHEPPKIESVRWITEPIRFHPVFKFNVQNALRINSSSSESILKRRNMISKGFQRFSDDDWSGCISCKLIPLFYKNKNREPRYLEGPEGLTTRLMATADHRE</sequence>
<gene>
    <name evidence="1" type="ORF">PIB30_056361</name>
</gene>
<keyword evidence="2" id="KW-1185">Reference proteome</keyword>
<protein>
    <submittedName>
        <fullName evidence="1">Uncharacterized protein</fullName>
    </submittedName>
</protein>